<dbReference type="GO" id="GO:0120147">
    <property type="term" value="F:formylglycine-generating oxidase activity"/>
    <property type="evidence" value="ECO:0007669"/>
    <property type="project" value="TreeGrafter"/>
</dbReference>
<dbReference type="CDD" id="cd00093">
    <property type="entry name" value="HTH_XRE"/>
    <property type="match status" value="1"/>
</dbReference>
<dbReference type="RefSeq" id="WP_229684281.1">
    <property type="nucleotide sequence ID" value="NZ_BMMW01000007.1"/>
</dbReference>
<dbReference type="AlphaFoldDB" id="A0A917VED5"/>
<dbReference type="SUPFAM" id="SSF56436">
    <property type="entry name" value="C-type lectin-like"/>
    <property type="match status" value="1"/>
</dbReference>
<dbReference type="Proteomes" id="UP000612956">
    <property type="component" value="Unassembled WGS sequence"/>
</dbReference>
<evidence type="ECO:0000313" key="3">
    <source>
        <dbReference type="Proteomes" id="UP000612956"/>
    </source>
</evidence>
<dbReference type="PANTHER" id="PTHR23150">
    <property type="entry name" value="SULFATASE MODIFYING FACTOR 1, 2"/>
    <property type="match status" value="1"/>
</dbReference>
<dbReference type="InterPro" id="IPR005532">
    <property type="entry name" value="SUMF_dom"/>
</dbReference>
<proteinExistence type="predicted"/>
<comment type="caution">
    <text evidence="2">The sequence shown here is derived from an EMBL/GenBank/DDBJ whole genome shotgun (WGS) entry which is preliminary data.</text>
</comment>
<dbReference type="SUPFAM" id="SSF47413">
    <property type="entry name" value="lambda repressor-like DNA-binding domains"/>
    <property type="match status" value="1"/>
</dbReference>
<sequence>MITLLDKWTGAEVRALRLARRMSLVEFAAHLGVDDRLVSKWEAGGAKVRPRPVNQAALDTSLSRLTNDERLRFTERVSPDMVSETRDTDVPMQPTTARHPIDGKLMTWIPAGIYLSGLQETVEWVDGFFLDIFPVTNSDYARFVAATAHRPPQHWIDGRPAPEIADHPVVWVSHHDAAAYARWAGKSLPSATQWEKSARGTRGNDWPWGNQPTPAKVNCRGTGPNTTTPVDRYKSGVSPYGVYDLCGNTWEWLATEGQSPGRYQLKGSAFTSPFDRALPAMFNDADSTMLDDDTGFRCATTDMASAAGAR</sequence>
<keyword evidence="3" id="KW-1185">Reference proteome</keyword>
<feature type="domain" description="HTH cro/C1-type" evidence="1">
    <location>
        <begin position="13"/>
        <end position="44"/>
    </location>
</feature>
<organism evidence="2 3">
    <name type="scientific">Nocardia camponoti</name>
    <dbReference type="NCBI Taxonomy" id="1616106"/>
    <lineage>
        <taxon>Bacteria</taxon>
        <taxon>Bacillati</taxon>
        <taxon>Actinomycetota</taxon>
        <taxon>Actinomycetes</taxon>
        <taxon>Mycobacteriales</taxon>
        <taxon>Nocardiaceae</taxon>
        <taxon>Nocardia</taxon>
    </lineage>
</organism>
<dbReference type="EMBL" id="BMMW01000007">
    <property type="protein sequence ID" value="GGK68816.1"/>
    <property type="molecule type" value="Genomic_DNA"/>
</dbReference>
<dbReference type="Gene3D" id="1.10.260.40">
    <property type="entry name" value="lambda repressor-like DNA-binding domains"/>
    <property type="match status" value="1"/>
</dbReference>
<evidence type="ECO:0000313" key="2">
    <source>
        <dbReference type="EMBL" id="GGK68816.1"/>
    </source>
</evidence>
<protein>
    <recommendedName>
        <fullName evidence="1">HTH cro/C1-type domain-containing protein</fullName>
    </recommendedName>
</protein>
<gene>
    <name evidence="2" type="ORF">GCM10011591_46180</name>
</gene>
<dbReference type="InterPro" id="IPR010982">
    <property type="entry name" value="Lambda_DNA-bd_dom_sf"/>
</dbReference>
<evidence type="ECO:0000259" key="1">
    <source>
        <dbReference type="PROSITE" id="PS50943"/>
    </source>
</evidence>
<reference evidence="2" key="2">
    <citation type="submission" date="2020-09" db="EMBL/GenBank/DDBJ databases">
        <authorList>
            <person name="Sun Q."/>
            <person name="Zhou Y."/>
        </authorList>
    </citation>
    <scope>NUCLEOTIDE SEQUENCE</scope>
    <source>
        <strain evidence="2">CGMCC 4.7278</strain>
    </source>
</reference>
<dbReference type="InterPro" id="IPR042095">
    <property type="entry name" value="SUMF_sf"/>
</dbReference>
<dbReference type="InterPro" id="IPR001387">
    <property type="entry name" value="Cro/C1-type_HTH"/>
</dbReference>
<dbReference type="InterPro" id="IPR051043">
    <property type="entry name" value="Sulfatase_Mod_Factor_Kinase"/>
</dbReference>
<accession>A0A917VED5</accession>
<dbReference type="InterPro" id="IPR016187">
    <property type="entry name" value="CTDL_fold"/>
</dbReference>
<dbReference type="GO" id="GO:0003677">
    <property type="term" value="F:DNA binding"/>
    <property type="evidence" value="ECO:0007669"/>
    <property type="project" value="InterPro"/>
</dbReference>
<reference evidence="2" key="1">
    <citation type="journal article" date="2014" name="Int. J. Syst. Evol. Microbiol.">
        <title>Complete genome sequence of Corynebacterium casei LMG S-19264T (=DSM 44701T), isolated from a smear-ripened cheese.</title>
        <authorList>
            <consortium name="US DOE Joint Genome Institute (JGI-PGF)"/>
            <person name="Walter F."/>
            <person name="Albersmeier A."/>
            <person name="Kalinowski J."/>
            <person name="Ruckert C."/>
        </authorList>
    </citation>
    <scope>NUCLEOTIDE SEQUENCE</scope>
    <source>
        <strain evidence="2">CGMCC 4.7278</strain>
    </source>
</reference>
<name>A0A917VED5_9NOCA</name>
<dbReference type="Pfam" id="PF03781">
    <property type="entry name" value="FGE-sulfatase"/>
    <property type="match status" value="1"/>
</dbReference>
<dbReference type="PANTHER" id="PTHR23150:SF19">
    <property type="entry name" value="FORMYLGLYCINE-GENERATING ENZYME"/>
    <property type="match status" value="1"/>
</dbReference>
<dbReference type="PROSITE" id="PS50943">
    <property type="entry name" value="HTH_CROC1"/>
    <property type="match status" value="1"/>
</dbReference>
<dbReference type="Gene3D" id="3.90.1580.10">
    <property type="entry name" value="paralog of FGE (formylglycine-generating enzyme)"/>
    <property type="match status" value="1"/>
</dbReference>